<dbReference type="EMBL" id="NAJN01000904">
    <property type="protein sequence ID" value="TKA67495.1"/>
    <property type="molecule type" value="Genomic_DNA"/>
</dbReference>
<dbReference type="AlphaFoldDB" id="A0A4U0X010"/>
<dbReference type="Gene3D" id="2.40.160.210">
    <property type="entry name" value="Acyl-CoA thioesterase, double hotdog domain"/>
    <property type="match status" value="2"/>
</dbReference>
<dbReference type="Pfam" id="PF13622">
    <property type="entry name" value="4HBT_3"/>
    <property type="match status" value="1"/>
</dbReference>
<dbReference type="InterPro" id="IPR049449">
    <property type="entry name" value="TesB_ACOT8-like_N"/>
</dbReference>
<dbReference type="SUPFAM" id="SSF54637">
    <property type="entry name" value="Thioesterase/thiol ester dehydrase-isomerase"/>
    <property type="match status" value="2"/>
</dbReference>
<organism evidence="3 4">
    <name type="scientific">Cryomyces minteri</name>
    <dbReference type="NCBI Taxonomy" id="331657"/>
    <lineage>
        <taxon>Eukaryota</taxon>
        <taxon>Fungi</taxon>
        <taxon>Dikarya</taxon>
        <taxon>Ascomycota</taxon>
        <taxon>Pezizomycotina</taxon>
        <taxon>Dothideomycetes</taxon>
        <taxon>Dothideomycetes incertae sedis</taxon>
        <taxon>Cryomyces</taxon>
    </lineage>
</organism>
<evidence type="ECO:0000313" key="4">
    <source>
        <dbReference type="Proteomes" id="UP000308768"/>
    </source>
</evidence>
<dbReference type="OrthoDB" id="2532955at2759"/>
<dbReference type="InterPro" id="IPR052389">
    <property type="entry name" value="Sec_Metab_Biosynth-Assoc"/>
</dbReference>
<proteinExistence type="predicted"/>
<reference evidence="3 4" key="1">
    <citation type="submission" date="2017-03" db="EMBL/GenBank/DDBJ databases">
        <title>Genomes of endolithic fungi from Antarctica.</title>
        <authorList>
            <person name="Coleine C."/>
            <person name="Masonjones S."/>
            <person name="Stajich J.E."/>
        </authorList>
    </citation>
    <scope>NUCLEOTIDE SEQUENCE [LARGE SCALE GENOMIC DNA]</scope>
    <source>
        <strain evidence="3 4">CCFEE 5187</strain>
    </source>
</reference>
<dbReference type="InterPro" id="IPR042171">
    <property type="entry name" value="Acyl-CoA_hotdog"/>
</dbReference>
<dbReference type="PANTHER" id="PTHR38110:SF1">
    <property type="entry name" value="THIOESTERASE DOMAIN-CONTAINING PROTEIN"/>
    <property type="match status" value="1"/>
</dbReference>
<dbReference type="Pfam" id="PF20789">
    <property type="entry name" value="4HBT_3C"/>
    <property type="match status" value="1"/>
</dbReference>
<evidence type="ECO:0000313" key="3">
    <source>
        <dbReference type="EMBL" id="TKA67495.1"/>
    </source>
</evidence>
<evidence type="ECO:0008006" key="5">
    <source>
        <dbReference type="Google" id="ProtNLM"/>
    </source>
</evidence>
<name>A0A4U0X010_9PEZI</name>
<keyword evidence="4" id="KW-1185">Reference proteome</keyword>
<dbReference type="PANTHER" id="PTHR38110">
    <property type="entry name" value="CHROMOSOME 23, WHOLE GENOME SHOTGUN SEQUENCE"/>
    <property type="match status" value="1"/>
</dbReference>
<evidence type="ECO:0000259" key="2">
    <source>
        <dbReference type="Pfam" id="PF20789"/>
    </source>
</evidence>
<gene>
    <name evidence="3" type="ORF">B0A49_08294</name>
</gene>
<dbReference type="STRING" id="331657.A0A4U0X010"/>
<dbReference type="InterPro" id="IPR049450">
    <property type="entry name" value="ACOT8-like_C"/>
</dbReference>
<protein>
    <recommendedName>
        <fullName evidence="5">Thioesterase domain-containing protein</fullName>
    </recommendedName>
</protein>
<dbReference type="InterPro" id="IPR029069">
    <property type="entry name" value="HotDog_dom_sf"/>
</dbReference>
<dbReference type="Proteomes" id="UP000308768">
    <property type="component" value="Unassembled WGS sequence"/>
</dbReference>
<sequence length="323" mass="36443">MTSFAQATAVKAIDSHTYSAEFPTDWCIGSVPHGGFVTAAFLQVASAHFRTTLSKQKQPHTITLHLEFLRRTQEGPATFVVKDAKLGRRTSAIHVTLIQGKREEVLGYITNSDISTEEGVSFKTGYELHPAPYTAEVSKLRADKDANWQEQKNMPFASFRKASQKVRFFFPRKGQLMQSLADEWLCFRNGDKFTNESLGYVSDMWPQLVESYRSGGDPYNAKRESSNQDAVTEGKKKGWAKFWYPTLLLNLDVKKALPAEGVDWLFVRVRAKQIRNGRLDLEVVILDETGDIVALSHHVSLVLGAERNMAQRKKQDEQGKSKL</sequence>
<feature type="domain" description="Acyl-CoA thioesterase-like N-terminal HotDog" evidence="1">
    <location>
        <begin position="23"/>
        <end position="111"/>
    </location>
</feature>
<accession>A0A4U0X010</accession>
<comment type="caution">
    <text evidence="3">The sequence shown here is derived from an EMBL/GenBank/DDBJ whole genome shotgun (WGS) entry which is preliminary data.</text>
</comment>
<feature type="domain" description="Acyl-CoA thioesterase-like C-terminal" evidence="2">
    <location>
        <begin position="162"/>
        <end position="302"/>
    </location>
</feature>
<evidence type="ECO:0000259" key="1">
    <source>
        <dbReference type="Pfam" id="PF13622"/>
    </source>
</evidence>